<dbReference type="AlphaFoldDB" id="A0A8R7TIF4"/>
<reference evidence="1" key="3">
    <citation type="submission" date="2022-06" db="UniProtKB">
        <authorList>
            <consortium name="EnsemblPlants"/>
        </authorList>
    </citation>
    <scope>IDENTIFICATION</scope>
</reference>
<evidence type="ECO:0000313" key="1">
    <source>
        <dbReference type="EnsemblPlants" id="TuG1812G0200003259.01.T01.cds341671"/>
    </source>
</evidence>
<reference evidence="1" key="2">
    <citation type="submission" date="2018-03" db="EMBL/GenBank/DDBJ databases">
        <title>The Triticum urartu genome reveals the dynamic nature of wheat genome evolution.</title>
        <authorList>
            <person name="Ling H."/>
            <person name="Ma B."/>
            <person name="Shi X."/>
            <person name="Liu H."/>
            <person name="Dong L."/>
            <person name="Sun H."/>
            <person name="Cao Y."/>
            <person name="Gao Q."/>
            <person name="Zheng S."/>
            <person name="Li Y."/>
            <person name="Yu Y."/>
            <person name="Du H."/>
            <person name="Qi M."/>
            <person name="Li Y."/>
            <person name="Yu H."/>
            <person name="Cui Y."/>
            <person name="Wang N."/>
            <person name="Chen C."/>
            <person name="Wu H."/>
            <person name="Zhao Y."/>
            <person name="Zhang J."/>
            <person name="Li Y."/>
            <person name="Zhou W."/>
            <person name="Zhang B."/>
            <person name="Hu W."/>
            <person name="Eijk M."/>
            <person name="Tang J."/>
            <person name="Witsenboer H."/>
            <person name="Zhao S."/>
            <person name="Li Z."/>
            <person name="Zhang A."/>
            <person name="Wang D."/>
            <person name="Liang C."/>
        </authorList>
    </citation>
    <scope>NUCLEOTIDE SEQUENCE [LARGE SCALE GENOMIC DNA]</scope>
    <source>
        <strain evidence="1">cv. G1812</strain>
    </source>
</reference>
<name>A0A8R7TIF4_TRIUA</name>
<accession>A0A8R7TIF4</accession>
<organism evidence="1 2">
    <name type="scientific">Triticum urartu</name>
    <name type="common">Red wild einkorn</name>
    <name type="synonym">Crithodium urartu</name>
    <dbReference type="NCBI Taxonomy" id="4572"/>
    <lineage>
        <taxon>Eukaryota</taxon>
        <taxon>Viridiplantae</taxon>
        <taxon>Streptophyta</taxon>
        <taxon>Embryophyta</taxon>
        <taxon>Tracheophyta</taxon>
        <taxon>Spermatophyta</taxon>
        <taxon>Magnoliopsida</taxon>
        <taxon>Liliopsida</taxon>
        <taxon>Poales</taxon>
        <taxon>Poaceae</taxon>
        <taxon>BOP clade</taxon>
        <taxon>Pooideae</taxon>
        <taxon>Triticodae</taxon>
        <taxon>Triticeae</taxon>
        <taxon>Triticinae</taxon>
        <taxon>Triticum</taxon>
    </lineage>
</organism>
<evidence type="ECO:0000313" key="2">
    <source>
        <dbReference type="Proteomes" id="UP000015106"/>
    </source>
</evidence>
<keyword evidence="2" id="KW-1185">Reference proteome</keyword>
<reference evidence="2" key="1">
    <citation type="journal article" date="2013" name="Nature">
        <title>Draft genome of the wheat A-genome progenitor Triticum urartu.</title>
        <authorList>
            <person name="Ling H.Q."/>
            <person name="Zhao S."/>
            <person name="Liu D."/>
            <person name="Wang J."/>
            <person name="Sun H."/>
            <person name="Zhang C."/>
            <person name="Fan H."/>
            <person name="Li D."/>
            <person name="Dong L."/>
            <person name="Tao Y."/>
            <person name="Gao C."/>
            <person name="Wu H."/>
            <person name="Li Y."/>
            <person name="Cui Y."/>
            <person name="Guo X."/>
            <person name="Zheng S."/>
            <person name="Wang B."/>
            <person name="Yu K."/>
            <person name="Liang Q."/>
            <person name="Yang W."/>
            <person name="Lou X."/>
            <person name="Chen J."/>
            <person name="Feng M."/>
            <person name="Jian J."/>
            <person name="Zhang X."/>
            <person name="Luo G."/>
            <person name="Jiang Y."/>
            <person name="Liu J."/>
            <person name="Wang Z."/>
            <person name="Sha Y."/>
            <person name="Zhang B."/>
            <person name="Wu H."/>
            <person name="Tang D."/>
            <person name="Shen Q."/>
            <person name="Xue P."/>
            <person name="Zou S."/>
            <person name="Wang X."/>
            <person name="Liu X."/>
            <person name="Wang F."/>
            <person name="Yang Y."/>
            <person name="An X."/>
            <person name="Dong Z."/>
            <person name="Zhang K."/>
            <person name="Zhang X."/>
            <person name="Luo M.C."/>
            <person name="Dvorak J."/>
            <person name="Tong Y."/>
            <person name="Wang J."/>
            <person name="Yang H."/>
            <person name="Li Z."/>
            <person name="Wang D."/>
            <person name="Zhang A."/>
            <person name="Wang J."/>
        </authorList>
    </citation>
    <scope>NUCLEOTIDE SEQUENCE</scope>
    <source>
        <strain evidence="2">cv. G1812</strain>
    </source>
</reference>
<proteinExistence type="predicted"/>
<dbReference type="Proteomes" id="UP000015106">
    <property type="component" value="Chromosome 2"/>
</dbReference>
<dbReference type="EnsemblPlants" id="TuG1812G0200003259.01.T01">
    <property type="protein sequence ID" value="TuG1812G0200003259.01.T01.cds341671"/>
    <property type="gene ID" value="TuG1812G0200003259.01"/>
</dbReference>
<sequence length="35" mass="4108">MPYLCPSGIVMVHEDQPKPLEDYAFLFFSVLKRHV</sequence>
<dbReference type="Gramene" id="TuG1812G0200003259.01.T01">
    <property type="protein sequence ID" value="TuG1812G0200003259.01.T01.cds341671"/>
    <property type="gene ID" value="TuG1812G0200003259.01"/>
</dbReference>
<protein>
    <submittedName>
        <fullName evidence="1">Uncharacterized protein</fullName>
    </submittedName>
</protein>